<dbReference type="AlphaFoldDB" id="A0A4R9M349"/>
<name>A0A4R9M349_9LEPT</name>
<organism evidence="2 3">
    <name type="scientific">Leptospira idonii</name>
    <dbReference type="NCBI Taxonomy" id="1193500"/>
    <lineage>
        <taxon>Bacteria</taxon>
        <taxon>Pseudomonadati</taxon>
        <taxon>Spirochaetota</taxon>
        <taxon>Spirochaetia</taxon>
        <taxon>Leptospirales</taxon>
        <taxon>Leptospiraceae</taxon>
        <taxon>Leptospira</taxon>
    </lineage>
</organism>
<keyword evidence="1" id="KW-0732">Signal</keyword>
<dbReference type="OrthoDB" id="338285at2"/>
<evidence type="ECO:0000313" key="2">
    <source>
        <dbReference type="EMBL" id="TGN20411.1"/>
    </source>
</evidence>
<dbReference type="NCBIfam" id="NF047707">
    <property type="entry name" value="LIC13341_fam"/>
    <property type="match status" value="1"/>
</dbReference>
<feature type="signal peptide" evidence="1">
    <location>
        <begin position="1"/>
        <end position="22"/>
    </location>
</feature>
<evidence type="ECO:0000256" key="1">
    <source>
        <dbReference type="SAM" id="SignalP"/>
    </source>
</evidence>
<protein>
    <recommendedName>
        <fullName evidence="4">Lipoprotein</fullName>
    </recommendedName>
</protein>
<reference evidence="2" key="1">
    <citation type="journal article" date="2019" name="PLoS Negl. Trop. Dis.">
        <title>Revisiting the worldwide diversity of Leptospira species in the environment.</title>
        <authorList>
            <person name="Vincent A.T."/>
            <person name="Schiettekatte O."/>
            <person name="Bourhy P."/>
            <person name="Veyrier F.J."/>
            <person name="Picardeau M."/>
        </authorList>
    </citation>
    <scope>NUCLEOTIDE SEQUENCE [LARGE SCALE GENOMIC DNA]</scope>
    <source>
        <strain evidence="2">201300427</strain>
    </source>
</reference>
<accession>A0A4R9M349</accession>
<evidence type="ECO:0008006" key="4">
    <source>
        <dbReference type="Google" id="ProtNLM"/>
    </source>
</evidence>
<dbReference type="EMBL" id="RQHW01000013">
    <property type="protein sequence ID" value="TGN20411.1"/>
    <property type="molecule type" value="Genomic_DNA"/>
</dbReference>
<dbReference type="RefSeq" id="WP_135759275.1">
    <property type="nucleotide sequence ID" value="NZ_RQHW01000013.1"/>
</dbReference>
<dbReference type="Proteomes" id="UP000298058">
    <property type="component" value="Unassembled WGS sequence"/>
</dbReference>
<comment type="caution">
    <text evidence="2">The sequence shown here is derived from an EMBL/GenBank/DDBJ whole genome shotgun (WGS) entry which is preliminary data.</text>
</comment>
<evidence type="ECO:0000313" key="3">
    <source>
        <dbReference type="Proteomes" id="UP000298058"/>
    </source>
</evidence>
<feature type="chain" id="PRO_5021032414" description="Lipoprotein" evidence="1">
    <location>
        <begin position="23"/>
        <end position="379"/>
    </location>
</feature>
<keyword evidence="3" id="KW-1185">Reference proteome</keyword>
<sequence>MSYPFPVLILILLSFLFQQCKASEAPDAAQVAQSLYGDNTEKTVRILGSKVINLDEDPELESIVLSQSGQSEAVSVYKKQGSGWKFLWKQEFHQLSLGSFFYDLKKRSWEPGTIPGKEKKILEGDCIRRIVLAELPGDNFNSVFMEVLSEEPPLGLFSVPFAFRKGVKIWDGLQLKEHEELVRSKRVDFEYSNKEKTVRIFPTNPNYSQEFVFNGWEMIPNLPMQPIPSFVSLEVEPKLEVGKESKVTLQLKNRGNYTTVTYLSLSFPEDAKIRLTENSQGIRLYQKGATVYNIVSNKQVPASHLLVEVTKEGWGSNYKQGVSFYYTPQSPESLSGKILFRASFKFYKEIVSIPNRFSVNKTEIDQQGFPTYPLFMEHK</sequence>
<proteinExistence type="predicted"/>
<gene>
    <name evidence="2" type="ORF">EHS15_04155</name>
</gene>